<feature type="binding site" evidence="6">
    <location>
        <position position="139"/>
    </location>
    <ligand>
        <name>S-adenosyl-L-methionine</name>
        <dbReference type="ChEBI" id="CHEBI:59789"/>
    </ligand>
</feature>
<dbReference type="GO" id="GO:0005829">
    <property type="term" value="C:cytosol"/>
    <property type="evidence" value="ECO:0007669"/>
    <property type="project" value="TreeGrafter"/>
</dbReference>
<protein>
    <recommendedName>
        <fullName evidence="6">Ribosomal RNA small subunit methyltransferase G</fullName>
        <ecNumber evidence="6">2.1.1.-</ecNumber>
    </recommendedName>
    <alternativeName>
        <fullName evidence="6">16S rRNA 7-methylguanosine methyltransferase</fullName>
        <shortName evidence="6">16S rRNA m7G methyltransferase</shortName>
    </alternativeName>
</protein>
<dbReference type="EMBL" id="CP047225">
    <property type="protein sequence ID" value="QIW62069.1"/>
    <property type="molecule type" value="Genomic_DNA"/>
</dbReference>
<keyword evidence="3 6" id="KW-0489">Methyltransferase</keyword>
<comment type="subcellular location">
    <subcellularLocation>
        <location evidence="6">Cytoplasm</location>
    </subcellularLocation>
</comment>
<dbReference type="PIRSF" id="PIRSF003078">
    <property type="entry name" value="GidB"/>
    <property type="match status" value="1"/>
</dbReference>
<comment type="caution">
    <text evidence="6">Lacks conserved residue(s) required for the propagation of feature annotation.</text>
</comment>
<dbReference type="NCBIfam" id="TIGR00138">
    <property type="entry name" value="rsmG_gidB"/>
    <property type="match status" value="1"/>
</dbReference>
<comment type="similarity">
    <text evidence="6">Belongs to the methyltransferase superfamily. RNA methyltransferase RsmG family.</text>
</comment>
<keyword evidence="5 6" id="KW-0949">S-adenosyl-L-methionine</keyword>
<dbReference type="HAMAP" id="MF_00074">
    <property type="entry name" value="16SrRNA_methyltr_G"/>
    <property type="match status" value="1"/>
</dbReference>
<dbReference type="SUPFAM" id="SSF53335">
    <property type="entry name" value="S-adenosyl-L-methionine-dependent methyltransferases"/>
    <property type="match status" value="1"/>
</dbReference>
<evidence type="ECO:0000256" key="5">
    <source>
        <dbReference type="ARBA" id="ARBA00022691"/>
    </source>
</evidence>
<dbReference type="GO" id="GO:0070043">
    <property type="term" value="F:rRNA (guanine-N7-)-methyltransferase activity"/>
    <property type="evidence" value="ECO:0007669"/>
    <property type="project" value="UniProtKB-UniRule"/>
</dbReference>
<keyword evidence="1 6" id="KW-0963">Cytoplasm</keyword>
<comment type="function">
    <text evidence="6">Specifically methylates the N7 position of a guanine in 16S rRNA.</text>
</comment>
<evidence type="ECO:0000256" key="4">
    <source>
        <dbReference type="ARBA" id="ARBA00022679"/>
    </source>
</evidence>
<name>A0A6H0V300_9BACT</name>
<dbReference type="Pfam" id="PF02527">
    <property type="entry name" value="GidB"/>
    <property type="match status" value="1"/>
</dbReference>
<evidence type="ECO:0000256" key="1">
    <source>
        <dbReference type="ARBA" id="ARBA00022490"/>
    </source>
</evidence>
<organism evidence="7 8">
    <name type="scientific">Mycoplasmopsis gallinacea</name>
    <dbReference type="NCBI Taxonomy" id="29556"/>
    <lineage>
        <taxon>Bacteria</taxon>
        <taxon>Bacillati</taxon>
        <taxon>Mycoplasmatota</taxon>
        <taxon>Mycoplasmoidales</taxon>
        <taxon>Metamycoplasmataceae</taxon>
        <taxon>Mycoplasmopsis</taxon>
    </lineage>
</organism>
<feature type="binding site" evidence="6">
    <location>
        <position position="77"/>
    </location>
    <ligand>
        <name>S-adenosyl-L-methionine</name>
        <dbReference type="ChEBI" id="CHEBI:59789"/>
    </ligand>
</feature>
<evidence type="ECO:0000256" key="2">
    <source>
        <dbReference type="ARBA" id="ARBA00022552"/>
    </source>
</evidence>
<sequence length="228" mass="26401">MFKNKVQELCLQNNWDFTLFEKYVSLIEEKNKVMNLTGFSGDRLWQEGIYESLVFMNAITKHSCNGVILDIGAGAGFPSIPYVLTKPNNKIVIYEPLKKRVDFLNLVIQELNLDNWVSIQIKRVEEEEQKNIFDIVTARAVSDVRSLLMAAFHTVKLDGKMSLIKGKNLAKEVEQAQDILKMLKYEINIFDLKIDGVDKENKVIEITKKRSTPKQFPFKWKDIVKNKK</sequence>
<keyword evidence="4 6" id="KW-0808">Transferase</keyword>
<evidence type="ECO:0000256" key="6">
    <source>
        <dbReference type="HAMAP-Rule" id="MF_00074"/>
    </source>
</evidence>
<accession>A0A6H0V300</accession>
<evidence type="ECO:0000313" key="7">
    <source>
        <dbReference type="EMBL" id="QIW62069.1"/>
    </source>
</evidence>
<feature type="binding site" evidence="6">
    <location>
        <position position="72"/>
    </location>
    <ligand>
        <name>S-adenosyl-L-methionine</name>
        <dbReference type="ChEBI" id="CHEBI:59789"/>
    </ligand>
</feature>
<keyword evidence="2 6" id="KW-0698">rRNA processing</keyword>
<gene>
    <name evidence="6 7" type="primary">rsmG</name>
    <name evidence="7" type="ORF">GOQ20_01175</name>
</gene>
<dbReference type="PANTHER" id="PTHR31760:SF0">
    <property type="entry name" value="S-ADENOSYL-L-METHIONINE-DEPENDENT METHYLTRANSFERASES SUPERFAMILY PROTEIN"/>
    <property type="match status" value="1"/>
</dbReference>
<dbReference type="PANTHER" id="PTHR31760">
    <property type="entry name" value="S-ADENOSYL-L-METHIONINE-DEPENDENT METHYLTRANSFERASES SUPERFAMILY PROTEIN"/>
    <property type="match status" value="1"/>
</dbReference>
<evidence type="ECO:0000256" key="3">
    <source>
        <dbReference type="ARBA" id="ARBA00022603"/>
    </source>
</evidence>
<dbReference type="EC" id="2.1.1.-" evidence="6"/>
<proteinExistence type="inferred from homology"/>
<dbReference type="RefSeq" id="WP_167845083.1">
    <property type="nucleotide sequence ID" value="NZ_CP047225.1"/>
</dbReference>
<reference evidence="7 8" key="1">
    <citation type="submission" date="2019-12" db="EMBL/GenBank/DDBJ databases">
        <title>Sequencing and analysis of the whole genome of Mycoplasma gallinaceum strain Peacock20181011.</title>
        <authorList>
            <person name="Liu X."/>
            <person name="Qin Z."/>
            <person name="Xu H."/>
        </authorList>
    </citation>
    <scope>NUCLEOTIDE SEQUENCE [LARGE SCALE GENOMIC DNA]</scope>
    <source>
        <strain evidence="7 8">Peacock20181011</strain>
    </source>
</reference>
<dbReference type="AlphaFoldDB" id="A0A6H0V300"/>
<feature type="binding site" evidence="6">
    <location>
        <begin position="124"/>
        <end position="125"/>
    </location>
    <ligand>
        <name>S-adenosyl-L-methionine</name>
        <dbReference type="ChEBI" id="CHEBI:59789"/>
    </ligand>
</feature>
<evidence type="ECO:0000313" key="8">
    <source>
        <dbReference type="Proteomes" id="UP000503310"/>
    </source>
</evidence>
<dbReference type="InterPro" id="IPR029063">
    <property type="entry name" value="SAM-dependent_MTases_sf"/>
</dbReference>
<dbReference type="Gene3D" id="3.40.50.150">
    <property type="entry name" value="Vaccinia Virus protein VP39"/>
    <property type="match status" value="1"/>
</dbReference>
<dbReference type="Proteomes" id="UP000503310">
    <property type="component" value="Chromosome"/>
</dbReference>
<dbReference type="InterPro" id="IPR003682">
    <property type="entry name" value="rRNA_ssu_MeTfrase_G"/>
</dbReference>